<keyword evidence="1" id="KW-0472">Membrane</keyword>
<sequence>MNKFKVNSSRNNLYKHNYVRSFIIKSIVTVALLLGLLVMKKIDLKPTNVVLGKLEQGINYNFSITEDGKRIYNKARGLIDKSIESIVALKEKTTKYDTPISGTVYKSFGQDVNVNGEILKNNGVDIKSQSKMDPKAIISGTVSDIEMRGKKGYFVTIKNDNMDVVYGYLSKTYLEKGSTVEVSDIVGLLGTNKDGNQYLRIEIYIDGIPVDPSDYIDL</sequence>
<name>A0A926IFT2_9FIRM</name>
<dbReference type="InterPro" id="IPR016047">
    <property type="entry name" value="M23ase_b-sheet_dom"/>
</dbReference>
<reference evidence="3" key="1">
    <citation type="submission" date="2020-08" db="EMBL/GenBank/DDBJ databases">
        <title>Genome public.</title>
        <authorList>
            <person name="Liu C."/>
            <person name="Sun Q."/>
        </authorList>
    </citation>
    <scope>NUCLEOTIDE SEQUENCE</scope>
    <source>
        <strain evidence="3">BX21</strain>
    </source>
</reference>
<gene>
    <name evidence="3" type="ORF">H8707_11475</name>
</gene>
<dbReference type="Proteomes" id="UP000601171">
    <property type="component" value="Unassembled WGS sequence"/>
</dbReference>
<keyword evidence="1" id="KW-0812">Transmembrane</keyword>
<accession>A0A926IFT2</accession>
<feature type="domain" description="M23ase beta-sheet core" evidence="2">
    <location>
        <begin position="121"/>
        <end position="212"/>
    </location>
</feature>
<dbReference type="Pfam" id="PF01551">
    <property type="entry name" value="Peptidase_M23"/>
    <property type="match status" value="1"/>
</dbReference>
<dbReference type="InterPro" id="IPR011055">
    <property type="entry name" value="Dup_hybrid_motif"/>
</dbReference>
<dbReference type="PANTHER" id="PTHR21666">
    <property type="entry name" value="PEPTIDASE-RELATED"/>
    <property type="match status" value="1"/>
</dbReference>
<keyword evidence="4" id="KW-1185">Reference proteome</keyword>
<evidence type="ECO:0000313" key="3">
    <source>
        <dbReference type="EMBL" id="MBC8588837.1"/>
    </source>
</evidence>
<protein>
    <submittedName>
        <fullName evidence="3">M23 family metallopeptidase</fullName>
    </submittedName>
</protein>
<dbReference type="InterPro" id="IPR050570">
    <property type="entry name" value="Cell_wall_metabolism_enzyme"/>
</dbReference>
<feature type="transmembrane region" description="Helical" evidence="1">
    <location>
        <begin position="21"/>
        <end position="39"/>
    </location>
</feature>
<proteinExistence type="predicted"/>
<dbReference type="PANTHER" id="PTHR21666:SF270">
    <property type="entry name" value="MUREIN HYDROLASE ACTIVATOR ENVC"/>
    <property type="match status" value="1"/>
</dbReference>
<organism evidence="3 4">
    <name type="scientific">Paratissierella segnis</name>
    <dbReference type="NCBI Taxonomy" id="2763679"/>
    <lineage>
        <taxon>Bacteria</taxon>
        <taxon>Bacillati</taxon>
        <taxon>Bacillota</taxon>
        <taxon>Tissierellia</taxon>
        <taxon>Tissierellales</taxon>
        <taxon>Tissierellaceae</taxon>
        <taxon>Paratissierella</taxon>
    </lineage>
</organism>
<dbReference type="SUPFAM" id="SSF51261">
    <property type="entry name" value="Duplicated hybrid motif"/>
    <property type="match status" value="1"/>
</dbReference>
<dbReference type="RefSeq" id="WP_262430289.1">
    <property type="nucleotide sequence ID" value="NZ_JACRTG010000028.1"/>
</dbReference>
<dbReference type="Gene3D" id="2.70.70.10">
    <property type="entry name" value="Glucose Permease (Domain IIA)"/>
    <property type="match status" value="1"/>
</dbReference>
<comment type="caution">
    <text evidence="3">The sequence shown here is derived from an EMBL/GenBank/DDBJ whole genome shotgun (WGS) entry which is preliminary data.</text>
</comment>
<evidence type="ECO:0000256" key="1">
    <source>
        <dbReference type="SAM" id="Phobius"/>
    </source>
</evidence>
<evidence type="ECO:0000259" key="2">
    <source>
        <dbReference type="Pfam" id="PF01551"/>
    </source>
</evidence>
<keyword evidence="1" id="KW-1133">Transmembrane helix</keyword>
<dbReference type="CDD" id="cd12797">
    <property type="entry name" value="M23_peptidase"/>
    <property type="match status" value="1"/>
</dbReference>
<evidence type="ECO:0000313" key="4">
    <source>
        <dbReference type="Proteomes" id="UP000601171"/>
    </source>
</evidence>
<dbReference type="GO" id="GO:0004222">
    <property type="term" value="F:metalloendopeptidase activity"/>
    <property type="evidence" value="ECO:0007669"/>
    <property type="project" value="TreeGrafter"/>
</dbReference>
<dbReference type="AlphaFoldDB" id="A0A926IFT2"/>
<dbReference type="EMBL" id="JACRTG010000028">
    <property type="protein sequence ID" value="MBC8588837.1"/>
    <property type="molecule type" value="Genomic_DNA"/>
</dbReference>